<evidence type="ECO:0000313" key="7">
    <source>
        <dbReference type="EMBL" id="EFA05213.1"/>
    </source>
</evidence>
<accession>D2A4J4</accession>
<evidence type="ECO:0000256" key="2">
    <source>
        <dbReference type="ARBA" id="ARBA00005330"/>
    </source>
</evidence>
<protein>
    <submittedName>
        <fullName evidence="7">Transcriptional adapter 3-like Protein</fullName>
    </submittedName>
</protein>
<dbReference type="EMBL" id="KQ971344">
    <property type="protein sequence ID" value="EFA05213.1"/>
    <property type="molecule type" value="Genomic_DNA"/>
</dbReference>
<comment type="subcellular location">
    <subcellularLocation>
        <location evidence="1">Nucleus</location>
    </subcellularLocation>
</comment>
<evidence type="ECO:0000313" key="8">
    <source>
        <dbReference type="Proteomes" id="UP000007266"/>
    </source>
</evidence>
<sequence>MNNPKRHLMSKNAPRGGKAKDAPSSSRHDSIPPDTENFINTVPLIRQCDNTKLLPRFSSILGRTEDDGVNMDDLDQLQLDLEKLISTCAVRNRFLRGEIESIDRVEEKRDKKGKSYDKGGLKRKRPDDKAKYRDLKGGARPLKRHYPLPVDVPLRHEMPKINLPKNDTSDKFWATVEPYCAPVTNSHATFLDKLIEECSQEIDVKIPDLGEYYANEWSDNATGVEQELGLTSKTVGLDLKKNGLSAMVDSFSNPKTQRLLAALIEEKVMTSFPGVTGKLKPSDLNIIKSAGGPRAAICMDRRLKKDLVEQGLLSVEDLSKTMPDDEILQEIKKCQQELTAVNEYNVEELKRLKAIVVKDLKRQEIKAALDVVDGEVLEVYNKVLMTKQKQIQQAKDEDFDKAAFTKSLKEFEVKTHVLLETQFKFQKALAELQE</sequence>
<feature type="region of interest" description="Disordered" evidence="6">
    <location>
        <begin position="105"/>
        <end position="136"/>
    </location>
</feature>
<organism evidence="7 8">
    <name type="scientific">Tribolium castaneum</name>
    <name type="common">Red flour beetle</name>
    <dbReference type="NCBI Taxonomy" id="7070"/>
    <lineage>
        <taxon>Eukaryota</taxon>
        <taxon>Metazoa</taxon>
        <taxon>Ecdysozoa</taxon>
        <taxon>Arthropoda</taxon>
        <taxon>Hexapoda</taxon>
        <taxon>Insecta</taxon>
        <taxon>Pterygota</taxon>
        <taxon>Neoptera</taxon>
        <taxon>Endopterygota</taxon>
        <taxon>Coleoptera</taxon>
        <taxon>Polyphaga</taxon>
        <taxon>Cucujiformia</taxon>
        <taxon>Tenebrionidae</taxon>
        <taxon>Tenebrionidae incertae sedis</taxon>
        <taxon>Tribolium</taxon>
    </lineage>
</organism>
<evidence type="ECO:0000256" key="3">
    <source>
        <dbReference type="ARBA" id="ARBA00023015"/>
    </source>
</evidence>
<dbReference type="FunCoup" id="D2A4J4">
    <property type="interactions" value="1456"/>
</dbReference>
<dbReference type="GO" id="GO:0000124">
    <property type="term" value="C:SAGA complex"/>
    <property type="evidence" value="ECO:0000318"/>
    <property type="project" value="GO_Central"/>
</dbReference>
<gene>
    <name evidence="7" type="primary">AUGUSTUS-3.0.2_15353</name>
    <name evidence="7" type="ORF">TcasGA2_TC015353</name>
</gene>
<name>D2A4J4_TRICA</name>
<evidence type="ECO:0000256" key="4">
    <source>
        <dbReference type="ARBA" id="ARBA00023163"/>
    </source>
</evidence>
<dbReference type="OrthoDB" id="1232at2759"/>
<keyword evidence="3" id="KW-0805">Transcription regulation</keyword>
<keyword evidence="8" id="KW-1185">Reference proteome</keyword>
<dbReference type="KEGG" id="tca:656603"/>
<dbReference type="PANTHER" id="PTHR13556">
    <property type="entry name" value="TRANSCRIPTIONAL ADAPTER 3-RELATED"/>
    <property type="match status" value="1"/>
</dbReference>
<dbReference type="GO" id="GO:0005634">
    <property type="term" value="C:nucleus"/>
    <property type="evidence" value="ECO:0007669"/>
    <property type="project" value="UniProtKB-SubCell"/>
</dbReference>
<dbReference type="Proteomes" id="UP000007266">
    <property type="component" value="Linkage group 6"/>
</dbReference>
<dbReference type="eggNOG" id="KOG4191">
    <property type="taxonomic scope" value="Eukaryota"/>
</dbReference>
<dbReference type="OMA" id="TPNKFWA"/>
<dbReference type="Pfam" id="PF10198">
    <property type="entry name" value="Ada3"/>
    <property type="match status" value="1"/>
</dbReference>
<dbReference type="HOGENOM" id="CLU_038515_0_0_1"/>
<keyword evidence="4" id="KW-0804">Transcription</keyword>
<reference evidence="7 8" key="2">
    <citation type="journal article" date="2010" name="Nucleic Acids Res.">
        <title>BeetleBase in 2010: revisions to provide comprehensive genomic information for Tribolium castaneum.</title>
        <authorList>
            <person name="Kim H.S."/>
            <person name="Murphy T."/>
            <person name="Xia J."/>
            <person name="Caragea D."/>
            <person name="Park Y."/>
            <person name="Beeman R.W."/>
            <person name="Lorenzen M.D."/>
            <person name="Butcher S."/>
            <person name="Manak J.R."/>
            <person name="Brown S.J."/>
        </authorList>
    </citation>
    <scope>GENOME REANNOTATION</scope>
    <source>
        <strain evidence="7 8">Georgia GA2</strain>
    </source>
</reference>
<feature type="compositionally biased region" description="Basic and acidic residues" evidence="6">
    <location>
        <begin position="18"/>
        <end position="31"/>
    </location>
</feature>
<evidence type="ECO:0000256" key="5">
    <source>
        <dbReference type="ARBA" id="ARBA00023242"/>
    </source>
</evidence>
<feature type="region of interest" description="Disordered" evidence="6">
    <location>
        <begin position="1"/>
        <end position="37"/>
    </location>
</feature>
<dbReference type="AlphaFoldDB" id="D2A4J4"/>
<dbReference type="InParanoid" id="D2A4J4"/>
<dbReference type="PhylomeDB" id="D2A4J4"/>
<reference evidence="7 8" key="1">
    <citation type="journal article" date="2008" name="Nature">
        <title>The genome of the model beetle and pest Tribolium castaneum.</title>
        <authorList>
            <consortium name="Tribolium Genome Sequencing Consortium"/>
            <person name="Richards S."/>
            <person name="Gibbs R.A."/>
            <person name="Weinstock G.M."/>
            <person name="Brown S.J."/>
            <person name="Denell R."/>
            <person name="Beeman R.W."/>
            <person name="Gibbs R."/>
            <person name="Beeman R.W."/>
            <person name="Brown S.J."/>
            <person name="Bucher G."/>
            <person name="Friedrich M."/>
            <person name="Grimmelikhuijzen C.J."/>
            <person name="Klingler M."/>
            <person name="Lorenzen M."/>
            <person name="Richards S."/>
            <person name="Roth S."/>
            <person name="Schroder R."/>
            <person name="Tautz D."/>
            <person name="Zdobnov E.M."/>
            <person name="Muzny D."/>
            <person name="Gibbs R.A."/>
            <person name="Weinstock G.M."/>
            <person name="Attaway T."/>
            <person name="Bell S."/>
            <person name="Buhay C.J."/>
            <person name="Chandrabose M.N."/>
            <person name="Chavez D."/>
            <person name="Clerk-Blankenburg K.P."/>
            <person name="Cree A."/>
            <person name="Dao M."/>
            <person name="Davis C."/>
            <person name="Chacko J."/>
            <person name="Dinh H."/>
            <person name="Dugan-Rocha S."/>
            <person name="Fowler G."/>
            <person name="Garner T.T."/>
            <person name="Garnes J."/>
            <person name="Gnirke A."/>
            <person name="Hawes A."/>
            <person name="Hernandez J."/>
            <person name="Hines S."/>
            <person name="Holder M."/>
            <person name="Hume J."/>
            <person name="Jhangiani S.N."/>
            <person name="Joshi V."/>
            <person name="Khan Z.M."/>
            <person name="Jackson L."/>
            <person name="Kovar C."/>
            <person name="Kowis A."/>
            <person name="Lee S."/>
            <person name="Lewis L.R."/>
            <person name="Margolis J."/>
            <person name="Morgan M."/>
            <person name="Nazareth L.V."/>
            <person name="Nguyen N."/>
            <person name="Okwuonu G."/>
            <person name="Parker D."/>
            <person name="Richards S."/>
            <person name="Ruiz S.J."/>
            <person name="Santibanez J."/>
            <person name="Savard J."/>
            <person name="Scherer S.E."/>
            <person name="Schneider B."/>
            <person name="Sodergren E."/>
            <person name="Tautz D."/>
            <person name="Vattahil S."/>
            <person name="Villasana D."/>
            <person name="White C.S."/>
            <person name="Wright R."/>
            <person name="Park Y."/>
            <person name="Beeman R.W."/>
            <person name="Lord J."/>
            <person name="Oppert B."/>
            <person name="Lorenzen M."/>
            <person name="Brown S."/>
            <person name="Wang L."/>
            <person name="Savard J."/>
            <person name="Tautz D."/>
            <person name="Richards S."/>
            <person name="Weinstock G."/>
            <person name="Gibbs R.A."/>
            <person name="Liu Y."/>
            <person name="Worley K."/>
            <person name="Weinstock G."/>
            <person name="Elsik C.G."/>
            <person name="Reese J.T."/>
            <person name="Elhaik E."/>
            <person name="Landan G."/>
            <person name="Graur D."/>
            <person name="Arensburger P."/>
            <person name="Atkinson P."/>
            <person name="Beeman R.W."/>
            <person name="Beidler J."/>
            <person name="Brown S.J."/>
            <person name="Demuth J.P."/>
            <person name="Drury D.W."/>
            <person name="Du Y.Z."/>
            <person name="Fujiwara H."/>
            <person name="Lorenzen M."/>
            <person name="Maselli V."/>
            <person name="Osanai M."/>
            <person name="Park Y."/>
            <person name="Robertson H.M."/>
            <person name="Tu Z."/>
            <person name="Wang J.J."/>
            <person name="Wang S."/>
            <person name="Richards S."/>
            <person name="Song H."/>
            <person name="Zhang L."/>
            <person name="Sodergren E."/>
            <person name="Werner D."/>
            <person name="Stanke M."/>
            <person name="Morgenstern B."/>
            <person name="Solovyev V."/>
            <person name="Kosarev P."/>
            <person name="Brown G."/>
            <person name="Chen H.C."/>
            <person name="Ermolaeva O."/>
            <person name="Hlavina W."/>
            <person name="Kapustin Y."/>
            <person name="Kiryutin B."/>
            <person name="Kitts P."/>
            <person name="Maglott D."/>
            <person name="Pruitt K."/>
            <person name="Sapojnikov V."/>
            <person name="Souvorov A."/>
            <person name="Mackey A.J."/>
            <person name="Waterhouse R.M."/>
            <person name="Wyder S."/>
            <person name="Zdobnov E.M."/>
            <person name="Zdobnov E.M."/>
            <person name="Wyder S."/>
            <person name="Kriventseva E.V."/>
            <person name="Kadowaki T."/>
            <person name="Bork P."/>
            <person name="Aranda M."/>
            <person name="Bao R."/>
            <person name="Beermann A."/>
            <person name="Berns N."/>
            <person name="Bolognesi R."/>
            <person name="Bonneton F."/>
            <person name="Bopp D."/>
            <person name="Brown S.J."/>
            <person name="Bucher G."/>
            <person name="Butts T."/>
            <person name="Chaumot A."/>
            <person name="Denell R.E."/>
            <person name="Ferrier D.E."/>
            <person name="Friedrich M."/>
            <person name="Gordon C.M."/>
            <person name="Jindra M."/>
            <person name="Klingler M."/>
            <person name="Lan Q."/>
            <person name="Lattorff H.M."/>
            <person name="Laudet V."/>
            <person name="von Levetsow C."/>
            <person name="Liu Z."/>
            <person name="Lutz R."/>
            <person name="Lynch J.A."/>
            <person name="da Fonseca R.N."/>
            <person name="Posnien N."/>
            <person name="Reuter R."/>
            <person name="Roth S."/>
            <person name="Savard J."/>
            <person name="Schinko J.B."/>
            <person name="Schmitt C."/>
            <person name="Schoppmeier M."/>
            <person name="Schroder R."/>
            <person name="Shippy T.D."/>
            <person name="Simonnet F."/>
            <person name="Marques-Souza H."/>
            <person name="Tautz D."/>
            <person name="Tomoyasu Y."/>
            <person name="Trauner J."/>
            <person name="Van der Zee M."/>
            <person name="Vervoort M."/>
            <person name="Wittkopp N."/>
            <person name="Wimmer E.A."/>
            <person name="Yang X."/>
            <person name="Jones A.K."/>
            <person name="Sattelle D.B."/>
            <person name="Ebert P.R."/>
            <person name="Nelson D."/>
            <person name="Scott J.G."/>
            <person name="Beeman R.W."/>
            <person name="Muthukrishnan S."/>
            <person name="Kramer K.J."/>
            <person name="Arakane Y."/>
            <person name="Beeman R.W."/>
            <person name="Zhu Q."/>
            <person name="Hogenkamp D."/>
            <person name="Dixit R."/>
            <person name="Oppert B."/>
            <person name="Jiang H."/>
            <person name="Zou Z."/>
            <person name="Marshall J."/>
            <person name="Elpidina E."/>
            <person name="Vinokurov K."/>
            <person name="Oppert C."/>
            <person name="Zou Z."/>
            <person name="Evans J."/>
            <person name="Lu Z."/>
            <person name="Zhao P."/>
            <person name="Sumathipala N."/>
            <person name="Altincicek B."/>
            <person name="Vilcinskas A."/>
            <person name="Williams M."/>
            <person name="Hultmark D."/>
            <person name="Hetru C."/>
            <person name="Jiang H."/>
            <person name="Grimmelikhuijzen C.J."/>
            <person name="Hauser F."/>
            <person name="Cazzamali G."/>
            <person name="Williamson M."/>
            <person name="Park Y."/>
            <person name="Li B."/>
            <person name="Tanaka Y."/>
            <person name="Predel R."/>
            <person name="Neupert S."/>
            <person name="Schachtner J."/>
            <person name="Verleyen P."/>
            <person name="Raible F."/>
            <person name="Bork P."/>
            <person name="Friedrich M."/>
            <person name="Walden K.K."/>
            <person name="Robertson H.M."/>
            <person name="Angeli S."/>
            <person name="Foret S."/>
            <person name="Bucher G."/>
            <person name="Schuetz S."/>
            <person name="Maleszka R."/>
            <person name="Wimmer E.A."/>
            <person name="Beeman R.W."/>
            <person name="Lorenzen M."/>
            <person name="Tomoyasu Y."/>
            <person name="Miller S.C."/>
            <person name="Grossmann D."/>
            <person name="Bucher G."/>
        </authorList>
    </citation>
    <scope>NUCLEOTIDE SEQUENCE [LARGE SCALE GENOMIC DNA]</scope>
    <source>
        <strain evidence="7 8">Georgia GA2</strain>
    </source>
</reference>
<keyword evidence="5" id="KW-0539">Nucleus</keyword>
<dbReference type="GO" id="GO:0003713">
    <property type="term" value="F:transcription coactivator activity"/>
    <property type="evidence" value="ECO:0000318"/>
    <property type="project" value="GO_Central"/>
</dbReference>
<evidence type="ECO:0000256" key="1">
    <source>
        <dbReference type="ARBA" id="ARBA00004123"/>
    </source>
</evidence>
<dbReference type="InterPro" id="IPR019340">
    <property type="entry name" value="Histone_AcTrfase_su3"/>
</dbReference>
<dbReference type="STRING" id="7070.D2A4J4"/>
<dbReference type="GO" id="GO:0006357">
    <property type="term" value="P:regulation of transcription by RNA polymerase II"/>
    <property type="evidence" value="ECO:0000318"/>
    <property type="project" value="GO_Central"/>
</dbReference>
<dbReference type="PANTHER" id="PTHR13556:SF2">
    <property type="entry name" value="TRANSCRIPTIONAL ADAPTER 3"/>
    <property type="match status" value="1"/>
</dbReference>
<evidence type="ECO:0000256" key="6">
    <source>
        <dbReference type="SAM" id="MobiDB-lite"/>
    </source>
</evidence>
<comment type="similarity">
    <text evidence="2">Belongs to the NGG1 family.</text>
</comment>
<proteinExistence type="inferred from homology"/>